<dbReference type="Pfam" id="PF01272">
    <property type="entry name" value="GreA_GreB"/>
    <property type="match status" value="1"/>
</dbReference>
<comment type="function">
    <text evidence="6 8 9">Necessary for efficient RNA polymerase transcription elongation past template-encoded arresting sites. The arresting sites in DNA have the property of trapping a certain fraction of elongating RNA polymerases that pass through, resulting in locked ternary complexes. Cleavage of the nascent transcript by cleavage factors such as GreA or GreB allows the resumption of elongation from the new 3'terminus. GreA releases sequences of 2 to 3 nucleotides.</text>
</comment>
<dbReference type="Gene3D" id="3.10.50.30">
    <property type="entry name" value="Transcription elongation factor, GreA/GreB, C-terminal domain"/>
    <property type="match status" value="1"/>
</dbReference>
<evidence type="ECO:0000256" key="7">
    <source>
        <dbReference type="ARBA" id="ARBA00030776"/>
    </source>
</evidence>
<dbReference type="PANTHER" id="PTHR30437">
    <property type="entry name" value="TRANSCRIPTION ELONGATION FACTOR GREA"/>
    <property type="match status" value="1"/>
</dbReference>
<keyword evidence="12" id="KW-0251">Elongation factor</keyword>
<evidence type="ECO:0000259" key="10">
    <source>
        <dbReference type="Pfam" id="PF01272"/>
    </source>
</evidence>
<protein>
    <recommendedName>
        <fullName evidence="2 8">Transcription elongation factor GreA</fullName>
    </recommendedName>
    <alternativeName>
        <fullName evidence="7 8">Transcript cleavage factor GreA</fullName>
    </alternativeName>
</protein>
<proteinExistence type="inferred from homology"/>
<feature type="domain" description="Transcription elongation factor GreA/GreB C-terminal" evidence="10">
    <location>
        <begin position="83"/>
        <end position="154"/>
    </location>
</feature>
<dbReference type="InterPro" id="IPR018151">
    <property type="entry name" value="TF_GreA/GreB_CS"/>
</dbReference>
<evidence type="ECO:0000256" key="6">
    <source>
        <dbReference type="ARBA" id="ARBA00024916"/>
    </source>
</evidence>
<dbReference type="GO" id="GO:0070063">
    <property type="term" value="F:RNA polymerase binding"/>
    <property type="evidence" value="ECO:0007669"/>
    <property type="project" value="InterPro"/>
</dbReference>
<evidence type="ECO:0000256" key="4">
    <source>
        <dbReference type="ARBA" id="ARBA00023125"/>
    </source>
</evidence>
<dbReference type="PANTHER" id="PTHR30437:SF4">
    <property type="entry name" value="TRANSCRIPTION ELONGATION FACTOR GREA"/>
    <property type="match status" value="1"/>
</dbReference>
<name>H5S8W7_9BACT</name>
<dbReference type="Gene3D" id="1.10.287.180">
    <property type="entry name" value="Transcription elongation factor, GreA/GreB, N-terminal domain"/>
    <property type="match status" value="1"/>
</dbReference>
<dbReference type="NCBIfam" id="NF001261">
    <property type="entry name" value="PRK00226.1-2"/>
    <property type="match status" value="1"/>
</dbReference>
<dbReference type="InterPro" id="IPR028624">
    <property type="entry name" value="Tscrpt_elong_fac_GreA/B"/>
</dbReference>
<dbReference type="HAMAP" id="MF_00105">
    <property type="entry name" value="GreA_GreB"/>
    <property type="match status" value="1"/>
</dbReference>
<evidence type="ECO:0000256" key="2">
    <source>
        <dbReference type="ARBA" id="ARBA00013729"/>
    </source>
</evidence>
<feature type="domain" description="Transcription elongation factor GreA/GreB N-terminal" evidence="11">
    <location>
        <begin position="5"/>
        <end position="73"/>
    </location>
</feature>
<dbReference type="InterPro" id="IPR036805">
    <property type="entry name" value="Tscrpt_elong_fac_GreA/B_N_sf"/>
</dbReference>
<keyword evidence="5 8" id="KW-0804">Transcription</keyword>
<keyword evidence="3 8" id="KW-0805">Transcription regulation</keyword>
<dbReference type="EMBL" id="AP011634">
    <property type="protein sequence ID" value="BAL52603.1"/>
    <property type="molecule type" value="Genomic_DNA"/>
</dbReference>
<dbReference type="SUPFAM" id="SSF46557">
    <property type="entry name" value="GreA transcript cleavage protein, N-terminal domain"/>
    <property type="match status" value="1"/>
</dbReference>
<dbReference type="PIRSF" id="PIRSF006092">
    <property type="entry name" value="GreA_GreB"/>
    <property type="match status" value="1"/>
</dbReference>
<accession>H5S8W7</accession>
<dbReference type="NCBIfam" id="NF001263">
    <property type="entry name" value="PRK00226.1-4"/>
    <property type="match status" value="1"/>
</dbReference>
<gene>
    <name evidence="8" type="primary">greA</name>
    <name evidence="12" type="ORF">HGMM_F01H03C05</name>
</gene>
<dbReference type="PROSITE" id="PS00829">
    <property type="entry name" value="GREAB_1"/>
    <property type="match status" value="1"/>
</dbReference>
<dbReference type="InterPro" id="IPR001437">
    <property type="entry name" value="Tscrpt_elong_fac_GreA/B_C"/>
</dbReference>
<dbReference type="NCBIfam" id="TIGR01462">
    <property type="entry name" value="greA"/>
    <property type="match status" value="1"/>
</dbReference>
<comment type="similarity">
    <text evidence="1 8 9">Belongs to the GreA/GreB family.</text>
</comment>
<dbReference type="GO" id="GO:0032784">
    <property type="term" value="P:regulation of DNA-templated transcription elongation"/>
    <property type="evidence" value="ECO:0007669"/>
    <property type="project" value="UniProtKB-UniRule"/>
</dbReference>
<dbReference type="GO" id="GO:0003677">
    <property type="term" value="F:DNA binding"/>
    <property type="evidence" value="ECO:0007669"/>
    <property type="project" value="UniProtKB-UniRule"/>
</dbReference>
<keyword evidence="12" id="KW-0648">Protein biosynthesis</keyword>
<dbReference type="SUPFAM" id="SSF54534">
    <property type="entry name" value="FKBP-like"/>
    <property type="match status" value="1"/>
</dbReference>
<evidence type="ECO:0000259" key="11">
    <source>
        <dbReference type="Pfam" id="PF03449"/>
    </source>
</evidence>
<dbReference type="Pfam" id="PF03449">
    <property type="entry name" value="GreA_GreB_N"/>
    <property type="match status" value="1"/>
</dbReference>
<evidence type="ECO:0000256" key="1">
    <source>
        <dbReference type="ARBA" id="ARBA00008213"/>
    </source>
</evidence>
<evidence type="ECO:0000256" key="5">
    <source>
        <dbReference type="ARBA" id="ARBA00023163"/>
    </source>
</evidence>
<dbReference type="InterPro" id="IPR036953">
    <property type="entry name" value="GreA/GreB_C_sf"/>
</dbReference>
<evidence type="ECO:0000313" key="12">
    <source>
        <dbReference type="EMBL" id="BAL52603.1"/>
    </source>
</evidence>
<dbReference type="GO" id="GO:0006354">
    <property type="term" value="P:DNA-templated transcription elongation"/>
    <property type="evidence" value="ECO:0007669"/>
    <property type="project" value="TreeGrafter"/>
</dbReference>
<dbReference type="InterPro" id="IPR006359">
    <property type="entry name" value="Tscrpt_elong_fac_GreA"/>
</dbReference>
<dbReference type="InterPro" id="IPR023459">
    <property type="entry name" value="Tscrpt_elong_fac_GreA/B_fam"/>
</dbReference>
<evidence type="ECO:0000256" key="9">
    <source>
        <dbReference type="RuleBase" id="RU000556"/>
    </source>
</evidence>
<evidence type="ECO:0000256" key="8">
    <source>
        <dbReference type="HAMAP-Rule" id="MF_00105"/>
    </source>
</evidence>
<reference evidence="12" key="2">
    <citation type="journal article" date="2012" name="PLoS ONE">
        <title>A Deeply Branching Thermophilic Bacterium with an Ancient Acetyl-CoA Pathway Dominates a Subsurface Ecosystem.</title>
        <authorList>
            <person name="Takami H."/>
            <person name="Noguchi H."/>
            <person name="Takaki Y."/>
            <person name="Uchiyama I."/>
            <person name="Toyoda A."/>
            <person name="Nishi S."/>
            <person name="Chee G.-J."/>
            <person name="Arai W."/>
            <person name="Nunoura T."/>
            <person name="Itoh T."/>
            <person name="Hattori M."/>
            <person name="Takai K."/>
        </authorList>
    </citation>
    <scope>NUCLEOTIDE SEQUENCE</scope>
</reference>
<sequence length="155" mass="17263">MDDRIPMTPEGYQQLKAELERLVSERPKIAEIIARARSYGDLSENSEYHSAKEKQALLEAKIRDLEHKLSRAFIVTNDGQTRHATLGCRITLQDTHTGASFTYKLVGPAEANPEHDLISAASPVGKALLGREPGQIVEVQTPRGSRTYKILKIEL</sequence>
<dbReference type="FunFam" id="1.10.287.180:FF:000001">
    <property type="entry name" value="Transcription elongation factor GreA"/>
    <property type="match status" value="1"/>
</dbReference>
<reference evidence="12" key="1">
    <citation type="journal article" date="2005" name="Environ. Microbiol.">
        <title>Genetic and functional properties of uncultivated thermophilic crenarchaeotes from a subsurface gold mine as revealed by analysis of genome fragments.</title>
        <authorList>
            <person name="Nunoura T."/>
            <person name="Hirayama H."/>
            <person name="Takami H."/>
            <person name="Oida H."/>
            <person name="Nishi S."/>
            <person name="Shimamura S."/>
            <person name="Suzuki Y."/>
            <person name="Inagaki F."/>
            <person name="Takai K."/>
            <person name="Nealson K.H."/>
            <person name="Horikoshi K."/>
        </authorList>
    </citation>
    <scope>NUCLEOTIDE SEQUENCE</scope>
</reference>
<organism evidence="12">
    <name type="scientific">uncultured Acetothermia bacterium</name>
    <dbReference type="NCBI Taxonomy" id="236499"/>
    <lineage>
        <taxon>Bacteria</taxon>
        <taxon>Candidatus Bipolaricaulota</taxon>
        <taxon>environmental samples</taxon>
    </lineage>
</organism>
<dbReference type="InterPro" id="IPR022691">
    <property type="entry name" value="Tscrpt_elong_fac_GreA/B_N"/>
</dbReference>
<keyword evidence="4 8" id="KW-0238">DNA-binding</keyword>
<dbReference type="AlphaFoldDB" id="H5S8W7"/>
<evidence type="ECO:0000256" key="3">
    <source>
        <dbReference type="ARBA" id="ARBA00023015"/>
    </source>
</evidence>
<dbReference type="GO" id="GO:0003746">
    <property type="term" value="F:translation elongation factor activity"/>
    <property type="evidence" value="ECO:0007669"/>
    <property type="project" value="UniProtKB-KW"/>
</dbReference>